<dbReference type="PROSITE" id="PS50049">
    <property type="entry name" value="THD_2"/>
    <property type="match status" value="1"/>
</dbReference>
<dbReference type="GO" id="GO:0005125">
    <property type="term" value="F:cytokine activity"/>
    <property type="evidence" value="ECO:0007669"/>
    <property type="project" value="UniProtKB-KW"/>
</dbReference>
<evidence type="ECO:0000256" key="4">
    <source>
        <dbReference type="ARBA" id="ARBA00023136"/>
    </source>
</evidence>
<evidence type="ECO:0000256" key="5">
    <source>
        <dbReference type="SAM" id="Phobius"/>
    </source>
</evidence>
<dbReference type="PANTHER" id="PTHR11471">
    <property type="entry name" value="TUMOR NECROSIS FACTOR FAMILY MEMBER"/>
    <property type="match status" value="1"/>
</dbReference>
<dbReference type="InterPro" id="IPR006052">
    <property type="entry name" value="TNF_dom"/>
</dbReference>
<reference evidence="8" key="1">
    <citation type="submission" date="2025-08" db="UniProtKB">
        <authorList>
            <consortium name="RefSeq"/>
        </authorList>
    </citation>
    <scope>IDENTIFICATION</scope>
</reference>
<dbReference type="KEGG" id="char:116219122"/>
<feature type="domain" description="THD" evidence="6">
    <location>
        <begin position="110"/>
        <end position="254"/>
    </location>
</feature>
<keyword evidence="4 5" id="KW-0472">Membrane</keyword>
<evidence type="ECO:0000259" key="6">
    <source>
        <dbReference type="PROSITE" id="PS50049"/>
    </source>
</evidence>
<dbReference type="OrthoDB" id="6116320at2759"/>
<dbReference type="SMART" id="SM00207">
    <property type="entry name" value="TNF"/>
    <property type="match status" value="1"/>
</dbReference>
<dbReference type="GeneID" id="116219122"/>
<organism evidence="7 8">
    <name type="scientific">Clupea harengus</name>
    <name type="common">Atlantic herring</name>
    <dbReference type="NCBI Taxonomy" id="7950"/>
    <lineage>
        <taxon>Eukaryota</taxon>
        <taxon>Metazoa</taxon>
        <taxon>Chordata</taxon>
        <taxon>Craniata</taxon>
        <taxon>Vertebrata</taxon>
        <taxon>Euteleostomi</taxon>
        <taxon>Actinopterygii</taxon>
        <taxon>Neopterygii</taxon>
        <taxon>Teleostei</taxon>
        <taxon>Clupei</taxon>
        <taxon>Clupeiformes</taxon>
        <taxon>Clupeoidei</taxon>
        <taxon>Clupeidae</taxon>
        <taxon>Clupea</taxon>
    </lineage>
</organism>
<dbReference type="GO" id="GO:0006955">
    <property type="term" value="P:immune response"/>
    <property type="evidence" value="ECO:0007669"/>
    <property type="project" value="InterPro"/>
</dbReference>
<dbReference type="SUPFAM" id="SSF49842">
    <property type="entry name" value="TNF-like"/>
    <property type="match status" value="1"/>
</dbReference>
<comment type="similarity">
    <text evidence="2">Belongs to the tumor necrosis factor family.</text>
</comment>
<evidence type="ECO:0000256" key="2">
    <source>
        <dbReference type="ARBA" id="ARBA00008670"/>
    </source>
</evidence>
<accession>A0A6P8F131</accession>
<keyword evidence="3" id="KW-0202">Cytokine</keyword>
<dbReference type="Proteomes" id="UP000515152">
    <property type="component" value="Chromosome 24"/>
</dbReference>
<evidence type="ECO:0000313" key="8">
    <source>
        <dbReference type="RefSeq" id="XP_031417946.1"/>
    </source>
</evidence>
<dbReference type="PANTHER" id="PTHR11471:SF56">
    <property type="entry name" value="TUMOR NECROSIS FACTOR LIGAND SUPERFAMILY MEMBER 14-LIKE"/>
    <property type="match status" value="1"/>
</dbReference>
<keyword evidence="7" id="KW-1185">Reference proteome</keyword>
<dbReference type="GO" id="GO:0005164">
    <property type="term" value="F:tumor necrosis factor receptor binding"/>
    <property type="evidence" value="ECO:0007669"/>
    <property type="project" value="InterPro"/>
</dbReference>
<dbReference type="GO" id="GO:0005615">
    <property type="term" value="C:extracellular space"/>
    <property type="evidence" value="ECO:0007669"/>
    <property type="project" value="UniProtKB-KW"/>
</dbReference>
<protein>
    <submittedName>
        <fullName evidence="8">Tumor necrosis factor ligand superfamily member 14</fullName>
    </submittedName>
</protein>
<evidence type="ECO:0000256" key="1">
    <source>
        <dbReference type="ARBA" id="ARBA00004370"/>
    </source>
</evidence>
<keyword evidence="5" id="KW-0812">Transmembrane</keyword>
<sequence>MADGGIMMQDYPQVFVVDRQAPCAPVPTLVYPKRAGWHQRLLFALVVLALLGVFIEACCIYNLHKSLSLSLSLSFTLLPSMHGCFTVIHQNKGSETNDISPVTKKSERKPAALLKGPQDRRTDNGVLLWTDMGEAFLNGMDYKNGMLTVRQEGYYFLYSKVSIKEFQCKAIKHKMTKKTERYSKPIDLMESFRYRCPKTQRAEKSEEKSQTDVTNSYLGGAFYLSANDSIYVTLEKVEHIRPGNTENFFGAFML</sequence>
<dbReference type="Gene3D" id="2.60.120.40">
    <property type="match status" value="1"/>
</dbReference>
<dbReference type="Pfam" id="PF00229">
    <property type="entry name" value="TNF"/>
    <property type="match status" value="1"/>
</dbReference>
<dbReference type="RefSeq" id="XP_031417946.1">
    <property type="nucleotide sequence ID" value="XM_031562086.2"/>
</dbReference>
<keyword evidence="5" id="KW-1133">Transmembrane helix</keyword>
<dbReference type="InterPro" id="IPR008983">
    <property type="entry name" value="Tumour_necrosis_fac-like_dom"/>
</dbReference>
<dbReference type="CDD" id="cd00184">
    <property type="entry name" value="TNF"/>
    <property type="match status" value="1"/>
</dbReference>
<feature type="transmembrane region" description="Helical" evidence="5">
    <location>
        <begin position="41"/>
        <end position="63"/>
    </location>
</feature>
<name>A0A6P8F131_CLUHA</name>
<dbReference type="AlphaFoldDB" id="A0A6P8F131"/>
<proteinExistence type="inferred from homology"/>
<dbReference type="GO" id="GO:0016020">
    <property type="term" value="C:membrane"/>
    <property type="evidence" value="ECO:0007669"/>
    <property type="project" value="UniProtKB-SubCell"/>
</dbReference>
<evidence type="ECO:0000313" key="7">
    <source>
        <dbReference type="Proteomes" id="UP000515152"/>
    </source>
</evidence>
<evidence type="ECO:0000256" key="3">
    <source>
        <dbReference type="ARBA" id="ARBA00022514"/>
    </source>
</evidence>
<comment type="subcellular location">
    <subcellularLocation>
        <location evidence="1">Membrane</location>
    </subcellularLocation>
</comment>
<gene>
    <name evidence="8" type="primary">LOC116219122</name>
</gene>